<proteinExistence type="predicted"/>
<dbReference type="GO" id="GO:0016301">
    <property type="term" value="F:kinase activity"/>
    <property type="evidence" value="ECO:0007669"/>
    <property type="project" value="UniProtKB-KW"/>
</dbReference>
<keyword evidence="1" id="KW-0472">Membrane</keyword>
<dbReference type="InterPro" id="IPR003660">
    <property type="entry name" value="HAMP_dom"/>
</dbReference>
<evidence type="ECO:0000313" key="3">
    <source>
        <dbReference type="EMBL" id="GAA6409719.1"/>
    </source>
</evidence>
<reference evidence="3 4" key="1">
    <citation type="submission" date="2024-04" db="EMBL/GenBank/DDBJ databases">
        <title>Defined microbial consortia suppress multidrug-resistant proinflammatory Enterobacteriaceae via ecological control.</title>
        <authorList>
            <person name="Furuichi M."/>
            <person name="Kawaguchi T."/>
            <person name="Pust M."/>
            <person name="Yasuma K."/>
            <person name="Plichta D."/>
            <person name="Hasegawa N."/>
            <person name="Ohya T."/>
            <person name="Bhattarai S."/>
            <person name="Sasajima S."/>
            <person name="Aoto Y."/>
            <person name="Tuganbaev T."/>
            <person name="Yaginuma M."/>
            <person name="Ueda M."/>
            <person name="Okahashi N."/>
            <person name="Amafuji K."/>
            <person name="Kiridooshi Y."/>
            <person name="Sugita K."/>
            <person name="Strazar M."/>
            <person name="Skelly A."/>
            <person name="Suda W."/>
            <person name="Hattori M."/>
            <person name="Nakamoto N."/>
            <person name="Caballero S."/>
            <person name="Norman J."/>
            <person name="Olle B."/>
            <person name="Tanoue T."/>
            <person name="Arita M."/>
            <person name="Bucci V."/>
            <person name="Atarashi K."/>
            <person name="Xavier R."/>
            <person name="Honda K."/>
        </authorList>
    </citation>
    <scope>NUCLEOTIDE SEQUENCE [LARGE SCALE GENOMIC DNA]</scope>
    <source>
        <strain evidence="4">k04-0078-D8-1</strain>
    </source>
</reference>
<comment type="caution">
    <text evidence="3">The sequence shown here is derived from an EMBL/GenBank/DDBJ whole genome shotgun (WGS) entry which is preliminary data.</text>
</comment>
<keyword evidence="1" id="KW-0812">Transmembrane</keyword>
<organism evidence="3 4">
    <name type="scientific">Blautia hominis</name>
    <dbReference type="NCBI Taxonomy" id="2025493"/>
    <lineage>
        <taxon>Bacteria</taxon>
        <taxon>Bacillati</taxon>
        <taxon>Bacillota</taxon>
        <taxon>Clostridia</taxon>
        <taxon>Lachnospirales</taxon>
        <taxon>Lachnospiraceae</taxon>
        <taxon>Blautia</taxon>
    </lineage>
</organism>
<gene>
    <name evidence="3" type="primary">yesM_6</name>
    <name evidence="3" type="ORF">K040078D81_38360</name>
</gene>
<feature type="domain" description="HAMP" evidence="2">
    <location>
        <begin position="296"/>
        <end position="345"/>
    </location>
</feature>
<dbReference type="Gene3D" id="6.10.340.10">
    <property type="match status" value="1"/>
</dbReference>
<dbReference type="Pfam" id="PF06580">
    <property type="entry name" value="His_kinase"/>
    <property type="match status" value="1"/>
</dbReference>
<dbReference type="InterPro" id="IPR010559">
    <property type="entry name" value="Sig_transdc_His_kin_internal"/>
</dbReference>
<evidence type="ECO:0000313" key="4">
    <source>
        <dbReference type="Proteomes" id="UP001600943"/>
    </source>
</evidence>
<feature type="transmembrane region" description="Helical" evidence="1">
    <location>
        <begin position="269"/>
        <end position="290"/>
    </location>
</feature>
<keyword evidence="3" id="KW-0808">Transferase</keyword>
<dbReference type="CDD" id="cd06225">
    <property type="entry name" value="HAMP"/>
    <property type="match status" value="1"/>
</dbReference>
<evidence type="ECO:0000256" key="1">
    <source>
        <dbReference type="SAM" id="Phobius"/>
    </source>
</evidence>
<dbReference type="RefSeq" id="WP_390407666.1">
    <property type="nucleotide sequence ID" value="NZ_BAABYW010000001.1"/>
</dbReference>
<accession>A0ABQ0BE74</accession>
<dbReference type="EMBL" id="BAABYW010000001">
    <property type="protein sequence ID" value="GAA6409719.1"/>
    <property type="molecule type" value="Genomic_DNA"/>
</dbReference>
<protein>
    <submittedName>
        <fullName evidence="3">Two-component system sensor histidine kinase YesM</fullName>
    </submittedName>
</protein>
<dbReference type="PANTHER" id="PTHR34220">
    <property type="entry name" value="SENSOR HISTIDINE KINASE YPDA"/>
    <property type="match status" value="1"/>
</dbReference>
<dbReference type="PANTHER" id="PTHR34220:SF7">
    <property type="entry name" value="SENSOR HISTIDINE KINASE YPDA"/>
    <property type="match status" value="1"/>
</dbReference>
<dbReference type="PROSITE" id="PS50885">
    <property type="entry name" value="HAMP"/>
    <property type="match status" value="1"/>
</dbReference>
<name>A0ABQ0BE74_9FIRM</name>
<sequence>MHTMIRWIRKLKIEKRLRTFFFLASIVPVLILGICSAAGSYEEMKEMAVDYSAAMADISLGNMEQHFSKYLSQIEAVEESSALLQRISSYNSADWDEKKQTENDMRLLVNSIFGQNQEVDTVEISSADGAKFYYPSPITKKGSPLLAETEVLDGPLWSFIPKETGADKENYIVISKAMKPYGTIVLALKKDYAETLCENAGAVKQWKTAIFDGSGALVAGEDAFDRASGADGAVAFTEQGKMFTSGHVISSMQWKIVNGVPYSYLLDGVYQQIGVLFALLAAGILVVFYLSKIMTASITEPLGKLTKAMERDGWKELLTDEGRDEYHELIQGFNQMNERLGHMGNEVLQMELKESRLERIKKETELSALQKQINPHFLYNTLETIYWNGQYEGAEEISDVVIAVGNYFRTIISKGQEYTTVGQEAKSVENYLFLQNLRFGGRIRIWWDIREGTEDCRVMKLILQPVMEDMINEALEEKAKEIQFCVEGKREGSQVRFFISGVPRNLTEGFRKIQELPGCGNVNQRLKLYFGQHYGVTIEENGICILVPVKEEET</sequence>
<keyword evidence="4" id="KW-1185">Reference proteome</keyword>
<dbReference type="InterPro" id="IPR050640">
    <property type="entry name" value="Bact_2-comp_sensor_kinase"/>
</dbReference>
<evidence type="ECO:0000259" key="2">
    <source>
        <dbReference type="PROSITE" id="PS50885"/>
    </source>
</evidence>
<keyword evidence="3" id="KW-0418">Kinase</keyword>
<dbReference type="Proteomes" id="UP001600943">
    <property type="component" value="Unassembled WGS sequence"/>
</dbReference>
<keyword evidence="1" id="KW-1133">Transmembrane helix</keyword>